<feature type="domain" description="Capsule synthesis protein CapA" evidence="2">
    <location>
        <begin position="36"/>
        <end position="267"/>
    </location>
</feature>
<accession>A0A6J6TPW5</accession>
<dbReference type="InterPro" id="IPR019079">
    <property type="entry name" value="Capsule_synth_CapA"/>
</dbReference>
<sequence length="326" mass="36058">MKSKIVIIFSIFATSSQVIFSQSHAFAHQQSSKDIIIHVVGDVHGEKAIKREALPMLKKYFKSGDLNIFNLETAITDANVKEEKEYNFKTDLAFLKALKEIGFNVATVANNHSYDYGLPGFMDTLQSLKAAEISYVGGGKNSESAYHGRVYKVRGMRIGVLGFAKVNGGPDSIAKKDKPGITDGYDARSTESAITHLRELSDVLIILAHWGEEGSFCTRNFETASAKKWLSLGADIIVGSHTHTVQPITLEKNKLVAYSLGNFIFYSSKIENRTTGILKIRISPEKKISYNLIPFTINNLTKVPERSFVTTPAVVDCENQAKTTVR</sequence>
<name>A0A6J6TPW5_9ZZZZ</name>
<dbReference type="PANTHER" id="PTHR33393:SF11">
    <property type="entry name" value="POLYGLUTAMINE SYNTHESIS ACCESSORY PROTEIN RV0574C-RELATED"/>
    <property type="match status" value="1"/>
</dbReference>
<evidence type="ECO:0000313" key="3">
    <source>
        <dbReference type="EMBL" id="CAB4748905.1"/>
    </source>
</evidence>
<evidence type="ECO:0000259" key="2">
    <source>
        <dbReference type="SMART" id="SM00854"/>
    </source>
</evidence>
<evidence type="ECO:0000256" key="1">
    <source>
        <dbReference type="ARBA" id="ARBA00005662"/>
    </source>
</evidence>
<protein>
    <submittedName>
        <fullName evidence="3">Unannotated protein</fullName>
    </submittedName>
</protein>
<dbReference type="Gene3D" id="3.60.21.10">
    <property type="match status" value="1"/>
</dbReference>
<reference evidence="3" key="1">
    <citation type="submission" date="2020-05" db="EMBL/GenBank/DDBJ databases">
        <authorList>
            <person name="Chiriac C."/>
            <person name="Salcher M."/>
            <person name="Ghai R."/>
            <person name="Kavagutti S V."/>
        </authorList>
    </citation>
    <scope>NUCLEOTIDE SEQUENCE</scope>
</reference>
<dbReference type="InterPro" id="IPR052169">
    <property type="entry name" value="CW_Biosynth-Accessory"/>
</dbReference>
<dbReference type="AlphaFoldDB" id="A0A6J6TPW5"/>
<dbReference type="PANTHER" id="PTHR33393">
    <property type="entry name" value="POLYGLUTAMINE SYNTHESIS ACCESSORY PROTEIN RV0574C-RELATED"/>
    <property type="match status" value="1"/>
</dbReference>
<organism evidence="3">
    <name type="scientific">freshwater metagenome</name>
    <dbReference type="NCBI Taxonomy" id="449393"/>
    <lineage>
        <taxon>unclassified sequences</taxon>
        <taxon>metagenomes</taxon>
        <taxon>ecological metagenomes</taxon>
    </lineage>
</organism>
<dbReference type="SUPFAM" id="SSF56300">
    <property type="entry name" value="Metallo-dependent phosphatases"/>
    <property type="match status" value="1"/>
</dbReference>
<dbReference type="Pfam" id="PF09587">
    <property type="entry name" value="PGA_cap"/>
    <property type="match status" value="1"/>
</dbReference>
<proteinExistence type="inferred from homology"/>
<gene>
    <name evidence="3" type="ORF">UFOPK2827_00449</name>
</gene>
<dbReference type="InterPro" id="IPR029052">
    <property type="entry name" value="Metallo-depent_PP-like"/>
</dbReference>
<dbReference type="CDD" id="cd07381">
    <property type="entry name" value="MPP_CapA"/>
    <property type="match status" value="1"/>
</dbReference>
<comment type="similarity">
    <text evidence="1">Belongs to the CapA family.</text>
</comment>
<dbReference type="SMART" id="SM00854">
    <property type="entry name" value="PGA_cap"/>
    <property type="match status" value="1"/>
</dbReference>
<dbReference type="EMBL" id="CAEZZE010000057">
    <property type="protein sequence ID" value="CAB4748905.1"/>
    <property type="molecule type" value="Genomic_DNA"/>
</dbReference>